<evidence type="ECO:0000313" key="1">
    <source>
        <dbReference type="EMBL" id="GFC83952.1"/>
    </source>
</evidence>
<feature type="non-terminal residue" evidence="1">
    <location>
        <position position="66"/>
    </location>
</feature>
<comment type="caution">
    <text evidence="1">The sequence shown here is derived from an EMBL/GenBank/DDBJ whole genome shotgun (WGS) entry which is preliminary data.</text>
</comment>
<dbReference type="AlphaFoldDB" id="A0A699RJ05"/>
<sequence>MDLFAFIHHTEPTKVKVGEREIREGEVPLLELTKDRVVSLAGVDDRGNVAAVGNGNVDVNEGSDDA</sequence>
<organism evidence="1">
    <name type="scientific">Tanacetum cinerariifolium</name>
    <name type="common">Dalmatian daisy</name>
    <name type="synonym">Chrysanthemum cinerariifolium</name>
    <dbReference type="NCBI Taxonomy" id="118510"/>
    <lineage>
        <taxon>Eukaryota</taxon>
        <taxon>Viridiplantae</taxon>
        <taxon>Streptophyta</taxon>
        <taxon>Embryophyta</taxon>
        <taxon>Tracheophyta</taxon>
        <taxon>Spermatophyta</taxon>
        <taxon>Magnoliopsida</taxon>
        <taxon>eudicotyledons</taxon>
        <taxon>Gunneridae</taxon>
        <taxon>Pentapetalae</taxon>
        <taxon>asterids</taxon>
        <taxon>campanulids</taxon>
        <taxon>Asterales</taxon>
        <taxon>Asteraceae</taxon>
        <taxon>Asteroideae</taxon>
        <taxon>Anthemideae</taxon>
        <taxon>Anthemidinae</taxon>
        <taxon>Tanacetum</taxon>
    </lineage>
</organism>
<proteinExistence type="predicted"/>
<gene>
    <name evidence="1" type="ORF">Tci_855922</name>
</gene>
<accession>A0A699RJ05</accession>
<dbReference type="EMBL" id="BKCJ011092125">
    <property type="protein sequence ID" value="GFC83952.1"/>
    <property type="molecule type" value="Genomic_DNA"/>
</dbReference>
<name>A0A699RJ05_TANCI</name>
<reference evidence="1" key="1">
    <citation type="journal article" date="2019" name="Sci. Rep.">
        <title>Draft genome of Tanacetum cinerariifolium, the natural source of mosquito coil.</title>
        <authorList>
            <person name="Yamashiro T."/>
            <person name="Shiraishi A."/>
            <person name="Satake H."/>
            <person name="Nakayama K."/>
        </authorList>
    </citation>
    <scope>NUCLEOTIDE SEQUENCE</scope>
</reference>
<protein>
    <submittedName>
        <fullName evidence="1">Uncharacterized protein</fullName>
    </submittedName>
</protein>